<dbReference type="EMBL" id="NSKD01000001">
    <property type="protein sequence ID" value="PAU81918.1"/>
    <property type="molecule type" value="Genomic_DNA"/>
</dbReference>
<evidence type="ECO:0000313" key="2">
    <source>
        <dbReference type="EMBL" id="PAU81918.1"/>
    </source>
</evidence>
<dbReference type="SUPFAM" id="SSF52402">
    <property type="entry name" value="Adenine nucleotide alpha hydrolases-like"/>
    <property type="match status" value="1"/>
</dbReference>
<feature type="domain" description="UspA" evidence="1">
    <location>
        <begin position="1"/>
        <end position="137"/>
    </location>
</feature>
<dbReference type="InterPro" id="IPR006016">
    <property type="entry name" value="UspA"/>
</dbReference>
<organism evidence="2 3">
    <name type="scientific">Halovibrio salipaludis</name>
    <dbReference type="NCBI Taxonomy" id="2032626"/>
    <lineage>
        <taxon>Bacteria</taxon>
        <taxon>Pseudomonadati</taxon>
        <taxon>Pseudomonadota</taxon>
        <taxon>Gammaproteobacteria</taxon>
        <taxon>Oceanospirillales</taxon>
        <taxon>Halomonadaceae</taxon>
        <taxon>Halovibrio</taxon>
    </lineage>
</organism>
<reference evidence="2 3" key="1">
    <citation type="submission" date="2017-08" db="EMBL/GenBank/DDBJ databases">
        <title>Halovibrio sewagensis sp. nov., isolated from wastewater of high salinity.</title>
        <authorList>
            <person name="Dong X."/>
            <person name="Zhang G."/>
        </authorList>
    </citation>
    <scope>NUCLEOTIDE SEQUENCE [LARGE SCALE GENOMIC DNA]</scope>
    <source>
        <strain evidence="2 3">YL5-2</strain>
    </source>
</reference>
<dbReference type="OrthoDB" id="9792500at2"/>
<sequence>MYRKILVPVDLAHVDALKRALTVAGDLGQHYETEICYVSVTHSSPGSVAHNPEEYEEKLEAFAQEQAQQHGRPVSAQVIVSSDPAVELDDKLLQAVKDVGADLVVMATHLPRKLDAIMPANGGKVAKETDASIFLVRP</sequence>
<evidence type="ECO:0000313" key="3">
    <source>
        <dbReference type="Proteomes" id="UP000218896"/>
    </source>
</evidence>
<gene>
    <name evidence="2" type="ORF">CK501_01845</name>
</gene>
<dbReference type="RefSeq" id="WP_095616018.1">
    <property type="nucleotide sequence ID" value="NZ_NSKD01000001.1"/>
</dbReference>
<name>A0A2A2FAE8_9GAMM</name>
<dbReference type="AlphaFoldDB" id="A0A2A2FAE8"/>
<dbReference type="Proteomes" id="UP000218896">
    <property type="component" value="Unassembled WGS sequence"/>
</dbReference>
<comment type="caution">
    <text evidence="2">The sequence shown here is derived from an EMBL/GenBank/DDBJ whole genome shotgun (WGS) entry which is preliminary data.</text>
</comment>
<evidence type="ECO:0000259" key="1">
    <source>
        <dbReference type="Pfam" id="PF00582"/>
    </source>
</evidence>
<protein>
    <submittedName>
        <fullName evidence="2">Universal stress protein UspA</fullName>
    </submittedName>
</protein>
<dbReference type="Pfam" id="PF00582">
    <property type="entry name" value="Usp"/>
    <property type="match status" value="1"/>
</dbReference>
<dbReference type="InterPro" id="IPR014729">
    <property type="entry name" value="Rossmann-like_a/b/a_fold"/>
</dbReference>
<dbReference type="CDD" id="cd00293">
    <property type="entry name" value="USP-like"/>
    <property type="match status" value="1"/>
</dbReference>
<dbReference type="Gene3D" id="3.40.50.620">
    <property type="entry name" value="HUPs"/>
    <property type="match status" value="1"/>
</dbReference>
<accession>A0A2A2FAE8</accession>
<proteinExistence type="predicted"/>
<keyword evidence="3" id="KW-1185">Reference proteome</keyword>